<feature type="transmembrane region" description="Helical" evidence="12">
    <location>
        <begin position="7"/>
        <end position="31"/>
    </location>
</feature>
<sequence>MVNFKPVLFVIGLVLSKIALFMYVPTLTAFFTGTAGFLDFSLSVIITHVAAFACLTLGKTEDFRLNARDMFVITTMVWLIASAFAALPFVFINHISFTDAYFETMSGITTTGSTVLSGLDNMAPSILLWRSILQWLGGVGFIVMGVAILPFLNVGGMRLFQTESSDWSAKSSPRTKNVAISIMKVYVSLSALCFVAYWLTGMTAFEAVNHAMTTLSTGGYSTSDSSMNHFSHAAHWVATLFMFAGGLPFLLMINALRRREPSMLVNDAQVRGFTYLVLATALMVAIWLVLTKDYGVMDAVRVSLFNIVSVVTTTGFGLDDFTAWGPFASVIFAFMLIAGGCSGSTSGGAKIFRFQIALALLKKQIQQLVHPSGVFIQRYNGRPVNEDIVRSVVAFAITYIMTILVVAMVLAATGLDGITSLTGAMTAVANVGPGMGTMIGPTGNFAGLSDTAKWVLSIGMLMGRLEILTVLVLLFPVFWRD</sequence>
<feature type="transmembrane region" description="Helical" evidence="12">
    <location>
        <begin position="233"/>
        <end position="253"/>
    </location>
</feature>
<evidence type="ECO:0000256" key="7">
    <source>
        <dbReference type="ARBA" id="ARBA00022989"/>
    </source>
</evidence>
<keyword evidence="4 10" id="KW-0633">Potassium transport</keyword>
<keyword evidence="8 10" id="KW-0406">Ion transport</keyword>
<feature type="transmembrane region" description="Helical" evidence="12">
    <location>
        <begin position="392"/>
        <end position="415"/>
    </location>
</feature>
<keyword evidence="11" id="KW-0479">Metal-binding</keyword>
<dbReference type="EMBL" id="FIZY01000033">
    <property type="protein sequence ID" value="CZF84963.1"/>
    <property type="molecule type" value="Genomic_DNA"/>
</dbReference>
<keyword evidence="10" id="KW-0997">Cell inner membrane</keyword>
<evidence type="ECO:0000256" key="12">
    <source>
        <dbReference type="SAM" id="Phobius"/>
    </source>
</evidence>
<dbReference type="NCBIfam" id="TIGR00933">
    <property type="entry name" value="2a38"/>
    <property type="match status" value="1"/>
</dbReference>
<reference evidence="14" key="1">
    <citation type="submission" date="2016-02" db="EMBL/GenBank/DDBJ databases">
        <authorList>
            <person name="Rodrigo-Torres Lidia"/>
            <person name="Arahal R.David."/>
        </authorList>
    </citation>
    <scope>NUCLEOTIDE SEQUENCE [LARGE SCALE GENOMIC DNA]</scope>
    <source>
        <strain evidence="14">CECT 8713</strain>
    </source>
</reference>
<evidence type="ECO:0000313" key="13">
    <source>
        <dbReference type="EMBL" id="CZF84963.1"/>
    </source>
</evidence>
<dbReference type="RefSeq" id="WP_062712294.1">
    <property type="nucleotide sequence ID" value="NZ_CAWRCI010000033.1"/>
</dbReference>
<feature type="transmembrane region" description="Helical" evidence="12">
    <location>
        <begin position="177"/>
        <end position="199"/>
    </location>
</feature>
<dbReference type="GO" id="GO:0015379">
    <property type="term" value="F:potassium:chloride symporter activity"/>
    <property type="evidence" value="ECO:0007669"/>
    <property type="project" value="InterPro"/>
</dbReference>
<evidence type="ECO:0000256" key="6">
    <source>
        <dbReference type="ARBA" id="ARBA00022958"/>
    </source>
</evidence>
<feature type="binding site" evidence="11">
    <location>
        <position position="110"/>
    </location>
    <ligand>
        <name>K(+)</name>
        <dbReference type="ChEBI" id="CHEBI:29103"/>
    </ligand>
</feature>
<dbReference type="Proteomes" id="UP000073601">
    <property type="component" value="Unassembled WGS sequence"/>
</dbReference>
<evidence type="ECO:0000256" key="11">
    <source>
        <dbReference type="PIRSR" id="PIRSR006247-1"/>
    </source>
</evidence>
<comment type="subcellular location">
    <subcellularLocation>
        <location evidence="10">Cell inner membrane</location>
        <topology evidence="10">Multi-pass membrane protein</topology>
    </subcellularLocation>
    <subcellularLocation>
        <location evidence="1">Cell membrane</location>
        <topology evidence="1">Multi-pass membrane protein</topology>
    </subcellularLocation>
</comment>
<name>A0A128FDT6_9GAMM</name>
<keyword evidence="5 12" id="KW-0812">Transmembrane</keyword>
<dbReference type="PIRSF" id="PIRSF006247">
    <property type="entry name" value="TrkH"/>
    <property type="match status" value="1"/>
</dbReference>
<proteinExistence type="inferred from homology"/>
<evidence type="ECO:0000256" key="10">
    <source>
        <dbReference type="PIRNR" id="PIRNR006247"/>
    </source>
</evidence>
<evidence type="ECO:0000256" key="2">
    <source>
        <dbReference type="ARBA" id="ARBA00022448"/>
    </source>
</evidence>
<comment type="function">
    <text evidence="10">Low-affinity potassium transport system. Interacts with Trk system potassium uptake protein TrkA.</text>
</comment>
<organism evidence="13 14">
    <name type="scientific">Grimontia marina</name>
    <dbReference type="NCBI Taxonomy" id="646534"/>
    <lineage>
        <taxon>Bacteria</taxon>
        <taxon>Pseudomonadati</taxon>
        <taxon>Pseudomonadota</taxon>
        <taxon>Gammaproteobacteria</taxon>
        <taxon>Vibrionales</taxon>
        <taxon>Vibrionaceae</taxon>
        <taxon>Grimontia</taxon>
    </lineage>
</organism>
<feature type="binding site" evidence="11">
    <location>
        <position position="431"/>
    </location>
    <ligand>
        <name>K(+)</name>
        <dbReference type="ChEBI" id="CHEBI:29103"/>
    </ligand>
</feature>
<dbReference type="GO" id="GO:0046872">
    <property type="term" value="F:metal ion binding"/>
    <property type="evidence" value="ECO:0007669"/>
    <property type="project" value="UniProtKB-KW"/>
</dbReference>
<evidence type="ECO:0000256" key="4">
    <source>
        <dbReference type="ARBA" id="ARBA00022538"/>
    </source>
</evidence>
<gene>
    <name evidence="13" type="primary">trkH_1</name>
    <name evidence="13" type="ORF">GMA8713_03323</name>
</gene>
<evidence type="ECO:0000256" key="8">
    <source>
        <dbReference type="ARBA" id="ARBA00023065"/>
    </source>
</evidence>
<feature type="binding site" evidence="11">
    <location>
        <position position="430"/>
    </location>
    <ligand>
        <name>K(+)</name>
        <dbReference type="ChEBI" id="CHEBI:29103"/>
    </ligand>
</feature>
<evidence type="ECO:0000256" key="9">
    <source>
        <dbReference type="ARBA" id="ARBA00023136"/>
    </source>
</evidence>
<evidence type="ECO:0000313" key="14">
    <source>
        <dbReference type="Proteomes" id="UP000073601"/>
    </source>
</evidence>
<feature type="transmembrane region" description="Helical" evidence="12">
    <location>
        <begin position="37"/>
        <end position="58"/>
    </location>
</feature>
<keyword evidence="3 10" id="KW-1003">Cell membrane</keyword>
<dbReference type="PANTHER" id="PTHR32024:SF3">
    <property type="entry name" value="TRK SYSTEM POTASSIUM UPTAKE PROTEIN"/>
    <property type="match status" value="1"/>
</dbReference>
<feature type="binding site" evidence="11">
    <location>
        <position position="111"/>
    </location>
    <ligand>
        <name>K(+)</name>
        <dbReference type="ChEBI" id="CHEBI:29103"/>
    </ligand>
</feature>
<evidence type="ECO:0000256" key="5">
    <source>
        <dbReference type="ARBA" id="ARBA00022692"/>
    </source>
</evidence>
<feature type="binding site" evidence="11">
    <location>
        <position position="314"/>
    </location>
    <ligand>
        <name>K(+)</name>
        <dbReference type="ChEBI" id="CHEBI:29103"/>
    </ligand>
</feature>
<feature type="transmembrane region" description="Helical" evidence="12">
    <location>
        <begin position="454"/>
        <end position="479"/>
    </location>
</feature>
<feature type="transmembrane region" description="Helical" evidence="12">
    <location>
        <begin position="273"/>
        <end position="290"/>
    </location>
</feature>
<feature type="binding site" evidence="11">
    <location>
        <position position="313"/>
    </location>
    <ligand>
        <name>K(+)</name>
        <dbReference type="ChEBI" id="CHEBI:29103"/>
    </ligand>
</feature>
<keyword evidence="6 10" id="KW-0630">Potassium</keyword>
<dbReference type="GO" id="GO:0005886">
    <property type="term" value="C:plasma membrane"/>
    <property type="evidence" value="ECO:0007669"/>
    <property type="project" value="UniProtKB-SubCell"/>
</dbReference>
<evidence type="ECO:0000256" key="3">
    <source>
        <dbReference type="ARBA" id="ARBA00022475"/>
    </source>
</evidence>
<dbReference type="AlphaFoldDB" id="A0A128FDT6"/>
<dbReference type="Pfam" id="PF02386">
    <property type="entry name" value="TrkH"/>
    <property type="match status" value="1"/>
</dbReference>
<keyword evidence="9 10" id="KW-0472">Membrane</keyword>
<feature type="transmembrane region" description="Helical" evidence="12">
    <location>
        <begin position="70"/>
        <end position="92"/>
    </location>
</feature>
<accession>A0A128FDT6</accession>
<keyword evidence="14" id="KW-1185">Reference proteome</keyword>
<dbReference type="InterPro" id="IPR003445">
    <property type="entry name" value="Cat_transpt"/>
</dbReference>
<keyword evidence="2 10" id="KW-0813">Transport</keyword>
<dbReference type="InterPro" id="IPR004772">
    <property type="entry name" value="TrkH"/>
</dbReference>
<evidence type="ECO:0000256" key="1">
    <source>
        <dbReference type="ARBA" id="ARBA00004651"/>
    </source>
</evidence>
<protein>
    <recommendedName>
        <fullName evidence="10">Trk system potassium uptake protein</fullName>
    </recommendedName>
</protein>
<comment type="similarity">
    <text evidence="10">Belongs to the TrkH potassium transport family.</text>
</comment>
<feature type="transmembrane region" description="Helical" evidence="12">
    <location>
        <begin position="132"/>
        <end position="156"/>
    </location>
</feature>
<keyword evidence="7 12" id="KW-1133">Transmembrane helix</keyword>
<dbReference type="PANTHER" id="PTHR32024">
    <property type="entry name" value="TRK SYSTEM POTASSIUM UPTAKE PROTEIN TRKG-RELATED"/>
    <property type="match status" value="1"/>
</dbReference>
<feature type="binding site" evidence="11">
    <location>
        <position position="218"/>
    </location>
    <ligand>
        <name>K(+)</name>
        <dbReference type="ChEBI" id="CHEBI:29103"/>
    </ligand>
</feature>
<feature type="transmembrane region" description="Helical" evidence="12">
    <location>
        <begin position="323"/>
        <end position="343"/>
    </location>
</feature>